<reference evidence="8 9" key="1">
    <citation type="submission" date="2020-08" db="EMBL/GenBank/DDBJ databases">
        <title>Genomic Encyclopedia of Type Strains, Phase IV (KMG-IV): sequencing the most valuable type-strain genomes for metagenomic binning, comparative biology and taxonomic classification.</title>
        <authorList>
            <person name="Goeker M."/>
        </authorList>
    </citation>
    <scope>NUCLEOTIDE SEQUENCE [LARGE SCALE GENOMIC DNA]</scope>
    <source>
        <strain evidence="8 9">DSM 26723</strain>
    </source>
</reference>
<keyword evidence="4 7" id="KW-0472">Membrane</keyword>
<keyword evidence="6 7" id="KW-0961">Cell wall biogenesis/degradation</keyword>
<dbReference type="HAMAP" id="MF_02065">
    <property type="entry name" value="MltG"/>
    <property type="match status" value="1"/>
</dbReference>
<dbReference type="CDD" id="cd08010">
    <property type="entry name" value="MltG_like"/>
    <property type="match status" value="1"/>
</dbReference>
<dbReference type="EMBL" id="JACHHZ010000001">
    <property type="protein sequence ID" value="MBB6092101.1"/>
    <property type="molecule type" value="Genomic_DNA"/>
</dbReference>
<comment type="similarity">
    <text evidence="7">Belongs to the transglycosylase MltG family.</text>
</comment>
<dbReference type="Gene3D" id="3.30.1490.480">
    <property type="entry name" value="Endolytic murein transglycosylase"/>
    <property type="match status" value="1"/>
</dbReference>
<evidence type="ECO:0000313" key="8">
    <source>
        <dbReference type="EMBL" id="MBB6092101.1"/>
    </source>
</evidence>
<dbReference type="GO" id="GO:0009252">
    <property type="term" value="P:peptidoglycan biosynthetic process"/>
    <property type="evidence" value="ECO:0007669"/>
    <property type="project" value="UniProtKB-UniRule"/>
</dbReference>
<protein>
    <recommendedName>
        <fullName evidence="7">Endolytic murein transglycosylase</fullName>
        <ecNumber evidence="7">4.2.2.29</ecNumber>
    </recommendedName>
    <alternativeName>
        <fullName evidence="7">Peptidoglycan lytic transglycosylase</fullName>
    </alternativeName>
    <alternativeName>
        <fullName evidence="7">Peptidoglycan polymerization terminase</fullName>
    </alternativeName>
</protein>
<dbReference type="GO" id="GO:0071555">
    <property type="term" value="P:cell wall organization"/>
    <property type="evidence" value="ECO:0007669"/>
    <property type="project" value="UniProtKB-KW"/>
</dbReference>
<evidence type="ECO:0000256" key="3">
    <source>
        <dbReference type="ARBA" id="ARBA00022989"/>
    </source>
</evidence>
<dbReference type="GO" id="GO:0005886">
    <property type="term" value="C:plasma membrane"/>
    <property type="evidence" value="ECO:0007669"/>
    <property type="project" value="UniProtKB-UniRule"/>
</dbReference>
<dbReference type="InterPro" id="IPR003770">
    <property type="entry name" value="MLTG-like"/>
</dbReference>
<keyword evidence="1 7" id="KW-1003">Cell membrane</keyword>
<dbReference type="NCBIfam" id="TIGR00247">
    <property type="entry name" value="endolytic transglycosylase MltG"/>
    <property type="match status" value="1"/>
</dbReference>
<dbReference type="GO" id="GO:0008932">
    <property type="term" value="F:lytic endotransglycosylase activity"/>
    <property type="evidence" value="ECO:0007669"/>
    <property type="project" value="UniProtKB-UniRule"/>
</dbReference>
<keyword evidence="5 7" id="KW-0456">Lyase</keyword>
<evidence type="ECO:0000313" key="9">
    <source>
        <dbReference type="Proteomes" id="UP000588068"/>
    </source>
</evidence>
<name>A0A841HG65_9GAMM</name>
<comment type="function">
    <text evidence="7">Functions as a peptidoglycan terminase that cleaves nascent peptidoglycan strands endolytically to terminate their elongation.</text>
</comment>
<evidence type="ECO:0000256" key="5">
    <source>
        <dbReference type="ARBA" id="ARBA00023239"/>
    </source>
</evidence>
<keyword evidence="9" id="KW-1185">Reference proteome</keyword>
<accession>A0A841HG65</accession>
<dbReference type="AlphaFoldDB" id="A0A841HG65"/>
<sequence length="345" mass="37903">MIRKLLRIVAALIFIAGIVAVVIAWRANVWLQTPIEGLSEISTFEVERGGSLRTVASQLNGRGWLDQPNVWIAWARLTGRAGGLKAGEYEIAPGLSPRALLDRLSSGDVVLHAITFIEGSRFAEIRKQLAKHPAVAQKAATMSSEDLMRDLGAPGAHPEGQFFPDTYHFARGTSDLELLGIAYRRMQSELDAAWAARAPDLPLATKYEALILASVVEKETALDSERPQIAGVFIERLKRGMRLQTDPTVIYGIGENYDGNIRRADLLRDTPYNTYTRSGLPPTPIALAGADSIRAAVQPKMTGALFFVATGRGDGSHHFSATLEEHNAAVQRYLRQLRQQRSPQR</sequence>
<dbReference type="Pfam" id="PF02618">
    <property type="entry name" value="YceG"/>
    <property type="match status" value="1"/>
</dbReference>
<evidence type="ECO:0000256" key="6">
    <source>
        <dbReference type="ARBA" id="ARBA00023316"/>
    </source>
</evidence>
<keyword evidence="3 7" id="KW-1133">Transmembrane helix</keyword>
<dbReference type="PANTHER" id="PTHR30518">
    <property type="entry name" value="ENDOLYTIC MUREIN TRANSGLYCOSYLASE"/>
    <property type="match status" value="1"/>
</dbReference>
<dbReference type="RefSeq" id="WP_221304012.1">
    <property type="nucleotide sequence ID" value="NZ_JACHHZ010000001.1"/>
</dbReference>
<dbReference type="Gene3D" id="3.30.160.60">
    <property type="entry name" value="Classic Zinc Finger"/>
    <property type="match status" value="1"/>
</dbReference>
<keyword evidence="7" id="KW-0997">Cell inner membrane</keyword>
<dbReference type="PANTHER" id="PTHR30518:SF2">
    <property type="entry name" value="ENDOLYTIC MUREIN TRANSGLYCOSYLASE"/>
    <property type="match status" value="1"/>
</dbReference>
<evidence type="ECO:0000256" key="4">
    <source>
        <dbReference type="ARBA" id="ARBA00023136"/>
    </source>
</evidence>
<organism evidence="8 9">
    <name type="scientific">Povalibacter uvarum</name>
    <dbReference type="NCBI Taxonomy" id="732238"/>
    <lineage>
        <taxon>Bacteria</taxon>
        <taxon>Pseudomonadati</taxon>
        <taxon>Pseudomonadota</taxon>
        <taxon>Gammaproteobacteria</taxon>
        <taxon>Steroidobacterales</taxon>
        <taxon>Steroidobacteraceae</taxon>
        <taxon>Povalibacter</taxon>
    </lineage>
</organism>
<proteinExistence type="inferred from homology"/>
<feature type="site" description="Important for catalytic activity" evidence="7">
    <location>
        <position position="219"/>
    </location>
</feature>
<comment type="catalytic activity">
    <reaction evidence="7">
        <text>a peptidoglycan chain = a peptidoglycan chain with N-acetyl-1,6-anhydromuramyl-[peptide] at the reducing end + a peptidoglycan chain with N-acetylglucosamine at the non-reducing end.</text>
        <dbReference type="EC" id="4.2.2.29"/>
    </reaction>
</comment>
<keyword evidence="2 7" id="KW-0812">Transmembrane</keyword>
<dbReference type="EC" id="4.2.2.29" evidence="7"/>
<evidence type="ECO:0000256" key="1">
    <source>
        <dbReference type="ARBA" id="ARBA00022475"/>
    </source>
</evidence>
<evidence type="ECO:0000256" key="7">
    <source>
        <dbReference type="HAMAP-Rule" id="MF_02065"/>
    </source>
</evidence>
<evidence type="ECO:0000256" key="2">
    <source>
        <dbReference type="ARBA" id="ARBA00022692"/>
    </source>
</evidence>
<comment type="caution">
    <text evidence="8">The sequence shown here is derived from an EMBL/GenBank/DDBJ whole genome shotgun (WGS) entry which is preliminary data.</text>
</comment>
<dbReference type="Proteomes" id="UP000588068">
    <property type="component" value="Unassembled WGS sequence"/>
</dbReference>
<gene>
    <name evidence="7" type="primary">mltG</name>
    <name evidence="8" type="ORF">HNQ60_000947</name>
</gene>